<dbReference type="PROSITE" id="PS50939">
    <property type="entry name" value="CYTOCHROME_B561"/>
    <property type="match status" value="1"/>
</dbReference>
<dbReference type="InterPro" id="IPR015920">
    <property type="entry name" value="Cellobiose_DH-like_cyt"/>
</dbReference>
<keyword evidence="4" id="KW-0249">Electron transport</keyword>
<evidence type="ECO:0000256" key="1">
    <source>
        <dbReference type="ARBA" id="ARBA00004370"/>
    </source>
</evidence>
<dbReference type="InterPro" id="IPR006593">
    <property type="entry name" value="Cyt_b561/ferric_Rdtase_TM"/>
</dbReference>
<dbReference type="PANTHER" id="PTHR47797:SF3">
    <property type="entry name" value="CYTOCHROME B561 DOMAIN-CONTAINING PROTEIN"/>
    <property type="match status" value="1"/>
</dbReference>
<dbReference type="PANTHER" id="PTHR47797">
    <property type="entry name" value="DEHYDROGENASE, PUTATIVE (AFU_ORTHOLOGUE AFUA_8G05805)-RELATED"/>
    <property type="match status" value="1"/>
</dbReference>
<keyword evidence="6 7" id="KW-0472">Membrane</keyword>
<feature type="domain" description="Cytochrome b561" evidence="9">
    <location>
        <begin position="156"/>
        <end position="349"/>
    </location>
</feature>
<feature type="domain" description="DOMON" evidence="8">
    <location>
        <begin position="34"/>
        <end position="149"/>
    </location>
</feature>
<dbReference type="SUPFAM" id="SSF49344">
    <property type="entry name" value="CBD9-like"/>
    <property type="match status" value="1"/>
</dbReference>
<evidence type="ECO:0000256" key="5">
    <source>
        <dbReference type="ARBA" id="ARBA00022989"/>
    </source>
</evidence>
<gene>
    <name evidence="10" type="ORF">RclHR1_16770001</name>
</gene>
<evidence type="ECO:0000256" key="3">
    <source>
        <dbReference type="ARBA" id="ARBA00022692"/>
    </source>
</evidence>
<feature type="transmembrane region" description="Helical" evidence="7">
    <location>
        <begin position="189"/>
        <end position="213"/>
    </location>
</feature>
<evidence type="ECO:0000256" key="7">
    <source>
        <dbReference type="SAM" id="Phobius"/>
    </source>
</evidence>
<evidence type="ECO:0000256" key="2">
    <source>
        <dbReference type="ARBA" id="ARBA00022448"/>
    </source>
</evidence>
<keyword evidence="5 7" id="KW-1133">Transmembrane helix</keyword>
<feature type="transmembrane region" description="Helical" evidence="7">
    <location>
        <begin position="260"/>
        <end position="278"/>
    </location>
</feature>
<sequence length="373" mass="42780">MSIYSKRNVWCAIFLYFTLVQVGYGLNRYCLKEVDYCFTITLPQNNETLVHFRLEAPSTAGWLGLGIGKDMTGYLMIAWANDDGSITLSQREGEEGVQPLATDQQSDLQLNMDTSKINENDKFIVEFTRPLKVKGNTIKTKQDFAYAYSTLNPYDKDINAYLARHDYNGHIKLNLADGVSELSQYDRLIIAHAALMFSAWLVIIPGAVFIARFARNFLPTTWFKLHVGIQVFLSLPVIIAGSSLSFAAAGNLTFDDPHKIVGFVLFLGFFIQLAIGAIHHHLYDPKRLRTPWWTQLHWWFGRALVVLAAFQIPLGLKLYGVDMAYYYIYYIYLFILLIAFSFLSFRLWNRGQDNGFKRMRDSQDDGFKQMQNS</sequence>
<dbReference type="GO" id="GO:0016020">
    <property type="term" value="C:membrane"/>
    <property type="evidence" value="ECO:0007669"/>
    <property type="project" value="UniProtKB-SubCell"/>
</dbReference>
<dbReference type="PROSITE" id="PS50836">
    <property type="entry name" value="DOMON"/>
    <property type="match status" value="1"/>
</dbReference>
<evidence type="ECO:0000313" key="11">
    <source>
        <dbReference type="Proteomes" id="UP000247702"/>
    </source>
</evidence>
<keyword evidence="3 7" id="KW-0812">Transmembrane</keyword>
<comment type="subcellular location">
    <subcellularLocation>
        <location evidence="1">Membrane</location>
    </subcellularLocation>
</comment>
<evidence type="ECO:0008006" key="12">
    <source>
        <dbReference type="Google" id="ProtNLM"/>
    </source>
</evidence>
<dbReference type="CDD" id="cd09630">
    <property type="entry name" value="CDH_like_cytochrome"/>
    <property type="match status" value="1"/>
</dbReference>
<dbReference type="InterPro" id="IPR005018">
    <property type="entry name" value="DOMON_domain"/>
</dbReference>
<evidence type="ECO:0000256" key="4">
    <source>
        <dbReference type="ARBA" id="ARBA00022982"/>
    </source>
</evidence>
<dbReference type="SMART" id="SM00664">
    <property type="entry name" value="DoH"/>
    <property type="match status" value="1"/>
</dbReference>
<dbReference type="Pfam" id="PF16010">
    <property type="entry name" value="CDH-cyt"/>
    <property type="match status" value="1"/>
</dbReference>
<dbReference type="Gene3D" id="2.60.40.1210">
    <property type="entry name" value="Cellobiose dehydrogenase, cytochrome domain"/>
    <property type="match status" value="1"/>
</dbReference>
<dbReference type="STRING" id="94130.A0A2Z6QXB3"/>
<comment type="caution">
    <text evidence="10">The sequence shown here is derived from an EMBL/GenBank/DDBJ whole genome shotgun (WGS) entry which is preliminary data.</text>
</comment>
<feature type="transmembrane region" description="Helical" evidence="7">
    <location>
        <begin position="299"/>
        <end position="321"/>
    </location>
</feature>
<evidence type="ECO:0000313" key="10">
    <source>
        <dbReference type="EMBL" id="GBB89914.1"/>
    </source>
</evidence>
<feature type="transmembrane region" description="Helical" evidence="7">
    <location>
        <begin position="225"/>
        <end position="248"/>
    </location>
</feature>
<reference evidence="10 11" key="1">
    <citation type="submission" date="2017-11" db="EMBL/GenBank/DDBJ databases">
        <title>The genome of Rhizophagus clarus HR1 reveals common genetic basis of auxotrophy among arbuscular mycorrhizal fungi.</title>
        <authorList>
            <person name="Kobayashi Y."/>
        </authorList>
    </citation>
    <scope>NUCLEOTIDE SEQUENCE [LARGE SCALE GENOMIC DNA]</scope>
    <source>
        <strain evidence="10 11">HR1</strain>
    </source>
</reference>
<name>A0A2Z6QXB3_9GLOM</name>
<evidence type="ECO:0000256" key="6">
    <source>
        <dbReference type="ARBA" id="ARBA00023136"/>
    </source>
</evidence>
<keyword evidence="11" id="KW-1185">Reference proteome</keyword>
<feature type="transmembrane region" description="Helical" evidence="7">
    <location>
        <begin position="327"/>
        <end position="348"/>
    </location>
</feature>
<evidence type="ECO:0000259" key="8">
    <source>
        <dbReference type="PROSITE" id="PS50836"/>
    </source>
</evidence>
<dbReference type="Proteomes" id="UP000247702">
    <property type="component" value="Unassembled WGS sequence"/>
</dbReference>
<dbReference type="AlphaFoldDB" id="A0A2Z6QXB3"/>
<evidence type="ECO:0000259" key="9">
    <source>
        <dbReference type="PROSITE" id="PS50939"/>
    </source>
</evidence>
<dbReference type="CDD" id="cd08760">
    <property type="entry name" value="Cyt_b561_FRRS1_like"/>
    <property type="match status" value="1"/>
</dbReference>
<proteinExistence type="predicted"/>
<protein>
    <recommendedName>
        <fullName evidence="12">DOMON domain-containing protein</fullName>
    </recommendedName>
</protein>
<dbReference type="SMART" id="SM00665">
    <property type="entry name" value="B561"/>
    <property type="match status" value="1"/>
</dbReference>
<organism evidence="10 11">
    <name type="scientific">Rhizophagus clarus</name>
    <dbReference type="NCBI Taxonomy" id="94130"/>
    <lineage>
        <taxon>Eukaryota</taxon>
        <taxon>Fungi</taxon>
        <taxon>Fungi incertae sedis</taxon>
        <taxon>Mucoromycota</taxon>
        <taxon>Glomeromycotina</taxon>
        <taxon>Glomeromycetes</taxon>
        <taxon>Glomerales</taxon>
        <taxon>Glomeraceae</taxon>
        <taxon>Rhizophagus</taxon>
    </lineage>
</organism>
<keyword evidence="2" id="KW-0813">Transport</keyword>
<dbReference type="EMBL" id="BEXD01000754">
    <property type="protein sequence ID" value="GBB89914.1"/>
    <property type="molecule type" value="Genomic_DNA"/>
</dbReference>
<accession>A0A2Z6QXB3</accession>